<comment type="caution">
    <text evidence="2">The sequence shown here is derived from an EMBL/GenBank/DDBJ whole genome shotgun (WGS) entry which is preliminary data.</text>
</comment>
<proteinExistence type="predicted"/>
<dbReference type="OrthoDB" id="9846661at2"/>
<dbReference type="RefSeq" id="WP_067024254.1">
    <property type="nucleotide sequence ID" value="NZ_KQ949087.1"/>
</dbReference>
<dbReference type="EMBL" id="LMXB01000055">
    <property type="protein sequence ID" value="KUO19165.1"/>
    <property type="molecule type" value="Genomic_DNA"/>
</dbReference>
<dbReference type="STRING" id="909626.AQJ91_21765"/>
<evidence type="ECO:0000313" key="3">
    <source>
        <dbReference type="Proteomes" id="UP000053260"/>
    </source>
</evidence>
<keyword evidence="3" id="KW-1185">Reference proteome</keyword>
<evidence type="ECO:0000313" key="2">
    <source>
        <dbReference type="EMBL" id="KUO19165.1"/>
    </source>
</evidence>
<reference evidence="2 3" key="1">
    <citation type="submission" date="2015-10" db="EMBL/GenBank/DDBJ databases">
        <title>Draft genome sequence of Streptomyces sp. RV15, isolated from a marine sponge.</title>
        <authorList>
            <person name="Ruckert C."/>
            <person name="Abdelmohsen U.R."/>
            <person name="Winkler A."/>
            <person name="Hentschel U."/>
            <person name="Kalinowski J."/>
            <person name="Kampfer P."/>
            <person name="Glaeser S."/>
        </authorList>
    </citation>
    <scope>NUCLEOTIDE SEQUENCE [LARGE SCALE GENOMIC DNA]</scope>
    <source>
        <strain evidence="2 3">RV15</strain>
    </source>
</reference>
<dbReference type="AlphaFoldDB" id="A0A101UYH1"/>
<dbReference type="Proteomes" id="UP000053260">
    <property type="component" value="Unassembled WGS sequence"/>
</dbReference>
<accession>A0A101UYH1</accession>
<organism evidence="2 3">
    <name type="scientific">Streptomyces dysideae</name>
    <dbReference type="NCBI Taxonomy" id="909626"/>
    <lineage>
        <taxon>Bacteria</taxon>
        <taxon>Bacillati</taxon>
        <taxon>Actinomycetota</taxon>
        <taxon>Actinomycetes</taxon>
        <taxon>Kitasatosporales</taxon>
        <taxon>Streptomycetaceae</taxon>
        <taxon>Streptomyces</taxon>
    </lineage>
</organism>
<protein>
    <submittedName>
        <fullName evidence="2">Uncharacterized protein</fullName>
    </submittedName>
</protein>
<sequence>MPGTDMPQHATVVHQILQHAHAHALLTASENEEDLPLAELLTRAADHVPAEDREHLDSPALAWAVAEAAAQLLARCKIPITAGDPNVAYCLQALDRLPRTARTGLLTVAIRYTAPDPHSAPPLDERTPASGGQTAARDRRRGACPCPCNSGGFCGGCGHAGCGGRR</sequence>
<name>A0A101UYH1_9ACTN</name>
<gene>
    <name evidence="2" type="ORF">AQJ91_21765</name>
</gene>
<feature type="region of interest" description="Disordered" evidence="1">
    <location>
        <begin position="116"/>
        <end position="136"/>
    </location>
</feature>
<evidence type="ECO:0000256" key="1">
    <source>
        <dbReference type="SAM" id="MobiDB-lite"/>
    </source>
</evidence>